<dbReference type="PANTHER" id="PTHR44733:SF1">
    <property type="entry name" value="DNAJ HOMOLOG SUBFAMILY C MEMBER 22"/>
    <property type="match status" value="1"/>
</dbReference>
<reference evidence="7" key="1">
    <citation type="journal article" date="2015" name="Int. J. Syst. Evol. Microbiol.">
        <title>Rhizobium oryzicola sp. nov., potential plant-growth-promoting endophytic bacteria isolated from rice roots.</title>
        <authorList>
            <person name="Zhang X.X."/>
            <person name="Gao J.S."/>
            <person name="Cao Y.H."/>
            <person name="Sheirdil R.A."/>
            <person name="Wang X.C."/>
            <person name="Zhang L."/>
        </authorList>
    </citation>
    <scope>NUCLEOTIDE SEQUENCE</scope>
    <source>
        <strain evidence="7">05753</strain>
    </source>
</reference>
<dbReference type="EMBL" id="JAUKWQ010000001">
    <property type="protein sequence ID" value="MDO1581443.1"/>
    <property type="molecule type" value="Genomic_DNA"/>
</dbReference>
<keyword evidence="4 5" id="KW-0472">Membrane</keyword>
<evidence type="ECO:0000259" key="6">
    <source>
        <dbReference type="Pfam" id="PF05154"/>
    </source>
</evidence>
<dbReference type="InterPro" id="IPR007829">
    <property type="entry name" value="TM2"/>
</dbReference>
<keyword evidence="8" id="KW-1185">Reference proteome</keyword>
<keyword evidence="3 5" id="KW-1133">Transmembrane helix</keyword>
<dbReference type="RefSeq" id="WP_302075550.1">
    <property type="nucleotide sequence ID" value="NZ_JAUKWQ010000001.1"/>
</dbReference>
<sequence>MKSVLVAFFFWLFVFIGICGVHRFYTGRRRTGLLWLLTFGLCGIGQIIDLFRLIPMVRKANLLREISSAWENVHPVESHRFKIPKRSNRIALLSSVVA</sequence>
<comment type="caution">
    <text evidence="7">The sequence shown here is derived from an EMBL/GenBank/DDBJ whole genome shotgun (WGS) entry which is preliminary data.</text>
</comment>
<protein>
    <submittedName>
        <fullName evidence="7">TM2 domain-containing protein</fullName>
    </submittedName>
</protein>
<gene>
    <name evidence="7" type="ORF">Q2T52_04975</name>
</gene>
<organism evidence="7 8">
    <name type="scientific">Rhizobium oryzicola</name>
    <dbReference type="NCBI Taxonomy" id="1232668"/>
    <lineage>
        <taxon>Bacteria</taxon>
        <taxon>Pseudomonadati</taxon>
        <taxon>Pseudomonadota</taxon>
        <taxon>Alphaproteobacteria</taxon>
        <taxon>Hyphomicrobiales</taxon>
        <taxon>Rhizobiaceae</taxon>
        <taxon>Rhizobium/Agrobacterium group</taxon>
        <taxon>Rhizobium</taxon>
    </lineage>
</organism>
<dbReference type="PANTHER" id="PTHR44733">
    <property type="entry name" value="DNAJ HOMOLOG SUBFAMILY C MEMBER 22"/>
    <property type="match status" value="1"/>
</dbReference>
<evidence type="ECO:0000256" key="4">
    <source>
        <dbReference type="ARBA" id="ARBA00023136"/>
    </source>
</evidence>
<accession>A0ABT8SSP4</accession>
<evidence type="ECO:0000256" key="1">
    <source>
        <dbReference type="ARBA" id="ARBA00004141"/>
    </source>
</evidence>
<comment type="subcellular location">
    <subcellularLocation>
        <location evidence="1">Membrane</location>
        <topology evidence="1">Multi-pass membrane protein</topology>
    </subcellularLocation>
</comment>
<name>A0ABT8SSP4_9HYPH</name>
<dbReference type="Proteomes" id="UP001169006">
    <property type="component" value="Unassembled WGS sequence"/>
</dbReference>
<feature type="transmembrane region" description="Helical" evidence="5">
    <location>
        <begin position="33"/>
        <end position="54"/>
    </location>
</feature>
<evidence type="ECO:0000313" key="7">
    <source>
        <dbReference type="EMBL" id="MDO1581443.1"/>
    </source>
</evidence>
<feature type="domain" description="TM2" evidence="6">
    <location>
        <begin position="2"/>
        <end position="51"/>
    </location>
</feature>
<dbReference type="Pfam" id="PF05154">
    <property type="entry name" value="TM2"/>
    <property type="match status" value="1"/>
</dbReference>
<reference evidence="7" key="2">
    <citation type="submission" date="2023-07" db="EMBL/GenBank/DDBJ databases">
        <authorList>
            <person name="Sun H."/>
        </authorList>
    </citation>
    <scope>NUCLEOTIDE SEQUENCE</scope>
    <source>
        <strain evidence="7">05753</strain>
    </source>
</reference>
<evidence type="ECO:0000256" key="5">
    <source>
        <dbReference type="SAM" id="Phobius"/>
    </source>
</evidence>
<keyword evidence="2 5" id="KW-0812">Transmembrane</keyword>
<evidence type="ECO:0000256" key="2">
    <source>
        <dbReference type="ARBA" id="ARBA00022692"/>
    </source>
</evidence>
<evidence type="ECO:0000313" key="8">
    <source>
        <dbReference type="Proteomes" id="UP001169006"/>
    </source>
</evidence>
<proteinExistence type="predicted"/>
<evidence type="ECO:0000256" key="3">
    <source>
        <dbReference type="ARBA" id="ARBA00022989"/>
    </source>
</evidence>